<dbReference type="EMBL" id="CP046052">
    <property type="protein sequence ID" value="QGM47763.1"/>
    <property type="molecule type" value="Genomic_DNA"/>
</dbReference>
<accession>A0A6B8KLX0</accession>
<reference evidence="1 2" key="1">
    <citation type="submission" date="2019-11" db="EMBL/GenBank/DDBJ databases">
        <title>The genome sequence of Methylocystis heyeri.</title>
        <authorList>
            <person name="Oshkin I.Y."/>
            <person name="Miroshnikov K."/>
            <person name="Dedysh S.N."/>
        </authorList>
    </citation>
    <scope>NUCLEOTIDE SEQUENCE [LARGE SCALE GENOMIC DNA]</scope>
    <source>
        <strain evidence="1 2">H2</strain>
    </source>
</reference>
<proteinExistence type="predicted"/>
<dbReference type="AlphaFoldDB" id="A0A6B8KLX0"/>
<gene>
    <name evidence="1" type="ORF">H2LOC_019950</name>
</gene>
<sequence length="102" mass="11765">MRAISWTRLARVEYNLQQFILTAERQTICAEGALFSSGAVLRDEQSDEPQASQHIHVDSILSTIHDIRLIKMFRFCVLHCDFFLQFPSPRDPVRNVSARFVA</sequence>
<evidence type="ECO:0000313" key="1">
    <source>
        <dbReference type="EMBL" id="QGM47763.1"/>
    </source>
</evidence>
<dbReference type="Proteomes" id="UP000309061">
    <property type="component" value="Chromosome"/>
</dbReference>
<name>A0A6B8KLX0_9HYPH</name>
<organism evidence="1 2">
    <name type="scientific">Methylocystis heyeri</name>
    <dbReference type="NCBI Taxonomy" id="391905"/>
    <lineage>
        <taxon>Bacteria</taxon>
        <taxon>Pseudomonadati</taxon>
        <taxon>Pseudomonadota</taxon>
        <taxon>Alphaproteobacteria</taxon>
        <taxon>Hyphomicrobiales</taxon>
        <taxon>Methylocystaceae</taxon>
        <taxon>Methylocystis</taxon>
    </lineage>
</organism>
<keyword evidence="2" id="KW-1185">Reference proteome</keyword>
<dbReference type="RefSeq" id="WP_136494416.1">
    <property type="nucleotide sequence ID" value="NZ_CP046052.1"/>
</dbReference>
<dbReference type="KEGG" id="mhey:H2LOC_019950"/>
<protein>
    <submittedName>
        <fullName evidence="1">Uncharacterized protein</fullName>
    </submittedName>
</protein>
<evidence type="ECO:0000313" key="2">
    <source>
        <dbReference type="Proteomes" id="UP000309061"/>
    </source>
</evidence>